<evidence type="ECO:0000256" key="2">
    <source>
        <dbReference type="ARBA" id="ARBA00022737"/>
    </source>
</evidence>
<evidence type="ECO:0000256" key="4">
    <source>
        <dbReference type="ARBA" id="ARBA00022840"/>
    </source>
</evidence>
<dbReference type="EMBL" id="HBHX01073323">
    <property type="protein sequence ID" value="CAE0154536.1"/>
    <property type="molecule type" value="Transcribed_RNA"/>
</dbReference>
<dbReference type="PROSITE" id="PS51456">
    <property type="entry name" value="MYOSIN_MOTOR"/>
    <property type="match status" value="1"/>
</dbReference>
<organism evidence="13">
    <name type="scientific">Haptolina ericina</name>
    <dbReference type="NCBI Taxonomy" id="156174"/>
    <lineage>
        <taxon>Eukaryota</taxon>
        <taxon>Haptista</taxon>
        <taxon>Haptophyta</taxon>
        <taxon>Prymnesiophyceae</taxon>
        <taxon>Prymnesiales</taxon>
        <taxon>Prymnesiaceae</taxon>
        <taxon>Haptolina</taxon>
    </lineage>
</organism>
<keyword evidence="1 8" id="KW-0853">WD repeat</keyword>
<dbReference type="PRINTS" id="PR00320">
    <property type="entry name" value="GPROTEINBRPT"/>
</dbReference>
<dbReference type="Gene3D" id="3.40.850.10">
    <property type="entry name" value="Kinesin motor domain"/>
    <property type="match status" value="1"/>
</dbReference>
<dbReference type="PROSITE" id="PS50020">
    <property type="entry name" value="WW_DOMAIN_2"/>
    <property type="match status" value="1"/>
</dbReference>
<dbReference type="PROSITE" id="PS50082">
    <property type="entry name" value="WD_REPEATS_2"/>
    <property type="match status" value="5"/>
</dbReference>
<dbReference type="InterPro" id="IPR036961">
    <property type="entry name" value="Kinesin_motor_dom_sf"/>
</dbReference>
<evidence type="ECO:0000313" key="13">
    <source>
        <dbReference type="EMBL" id="CAE0154536.1"/>
    </source>
</evidence>
<dbReference type="InterPro" id="IPR000007">
    <property type="entry name" value="Tubby_C"/>
</dbReference>
<feature type="repeat" description="WD" evidence="8">
    <location>
        <begin position="1402"/>
        <end position="1441"/>
    </location>
</feature>
<reference evidence="13" key="1">
    <citation type="submission" date="2021-01" db="EMBL/GenBank/DDBJ databases">
        <authorList>
            <person name="Corre E."/>
            <person name="Pelletier E."/>
            <person name="Niang G."/>
            <person name="Scheremetjew M."/>
            <person name="Finn R."/>
            <person name="Kale V."/>
            <person name="Holt S."/>
            <person name="Cochrane G."/>
            <person name="Meng A."/>
            <person name="Brown T."/>
            <person name="Cohen L."/>
        </authorList>
    </citation>
    <scope>NUCLEOTIDE SEQUENCE</scope>
    <source>
        <strain evidence="13">CCMP281</strain>
    </source>
</reference>
<dbReference type="SUPFAM" id="SSF50978">
    <property type="entry name" value="WD40 repeat-like"/>
    <property type="match status" value="1"/>
</dbReference>
<dbReference type="InterPro" id="IPR020472">
    <property type="entry name" value="WD40_PAC1"/>
</dbReference>
<dbReference type="InterPro" id="IPR001609">
    <property type="entry name" value="Myosin_head_motor_dom-like"/>
</dbReference>
<dbReference type="Gene3D" id="1.20.120.720">
    <property type="entry name" value="Myosin VI head, motor domain, U50 subdomain"/>
    <property type="match status" value="1"/>
</dbReference>
<feature type="domain" description="WW" evidence="11">
    <location>
        <begin position="775"/>
        <end position="808"/>
    </location>
</feature>
<dbReference type="InterPro" id="IPR015943">
    <property type="entry name" value="WD40/YVTN_repeat-like_dom_sf"/>
</dbReference>
<evidence type="ECO:0000256" key="6">
    <source>
        <dbReference type="ARBA" id="ARBA00023175"/>
    </source>
</evidence>
<dbReference type="InterPro" id="IPR036020">
    <property type="entry name" value="WW_dom_sf"/>
</dbReference>
<name>A0A7S3C6E0_9EUKA</name>
<comment type="similarity">
    <text evidence="9">Belongs to the TRAFAC class myosin-kinesin ATPase superfamily. Myosin family.</text>
</comment>
<keyword evidence="2" id="KW-0677">Repeat</keyword>
<dbReference type="Pfam" id="PF00400">
    <property type="entry name" value="WD40"/>
    <property type="match status" value="5"/>
</dbReference>
<dbReference type="SMART" id="SM00320">
    <property type="entry name" value="WD40"/>
    <property type="match status" value="7"/>
</dbReference>
<dbReference type="PROSITE" id="PS00678">
    <property type="entry name" value="WD_REPEATS_1"/>
    <property type="match status" value="4"/>
</dbReference>
<dbReference type="InterPro" id="IPR019775">
    <property type="entry name" value="WD40_repeat_CS"/>
</dbReference>
<evidence type="ECO:0000256" key="1">
    <source>
        <dbReference type="ARBA" id="ARBA00022574"/>
    </source>
</evidence>
<feature type="compositionally biased region" description="Low complexity" evidence="10">
    <location>
        <begin position="1153"/>
        <end position="1176"/>
    </location>
</feature>
<dbReference type="Gene3D" id="3.20.90.10">
    <property type="entry name" value="Tubby Protein, Chain A"/>
    <property type="match status" value="1"/>
</dbReference>
<dbReference type="CDD" id="cd00200">
    <property type="entry name" value="WD40"/>
    <property type="match status" value="1"/>
</dbReference>
<dbReference type="PROSITE" id="PS50096">
    <property type="entry name" value="IQ"/>
    <property type="match status" value="1"/>
</dbReference>
<dbReference type="Pfam" id="PF00063">
    <property type="entry name" value="Myosin_head"/>
    <property type="match status" value="1"/>
</dbReference>
<feature type="region of interest" description="Disordered" evidence="10">
    <location>
        <begin position="632"/>
        <end position="676"/>
    </location>
</feature>
<feature type="region of interest" description="Actin-binding" evidence="9">
    <location>
        <begin position="417"/>
        <end position="439"/>
    </location>
</feature>
<sequence>MNNNSSRYGKFLMLQFDLSGKIMGATIKTYLLEKTRIVAQAPGESNYHVFHYLCEGGPASLRSQLTLQGAEGHVYLGGANSMAAAGAAEDFEGTQLAMSSIGFDEQEIQWVWILLAVVLKLGNIAFGEPGEEARIGDPTTTNQIASLLGCDAGVLTNALTTRRIKAGSDWVSSPNLAETASAVRDGMAKAMYSRIFSWMVMRVNANLALQGDQSAAMDGLGRPRFFIGILDIFGFEMFESNSLEQLCINFTNEKLQATFNQAVFQAAMEENAEEDVHVEVADMSEVDNQEVIELIEGKPGGILSLLNEECVVPRGTDASFAEKMFQQLLTNKRLKRPLKKRDAFQIVHFAGVVTYSTLNMLVKNKDPISEDLMVLLKSSDEVAVRQLFAESADEASVLDRKKGAKFQGVVAKFEQQLMDLLAIINSSETHFVRCIKPNAQKMPNVWDDDMVGKQLRCSGVMEAVRVIAAGYPDRVPHCEVIGRFAILVTLGDRPSIEKDGEKQAAARTLQLLGFQAGQFVTGNTKTFLKAGVLNDLRVLREQKINGGARGMQAVVRGMIARKQYRVLWEEEQERKRREEEERKRLEEEERLRREEEERRRIEAEELAKLAEAERIRILEEDRRRREEEQALMREEEERRRQEEEVHRQAQEALEREREEEEAARAAEDGKKRFTDSRSVVEDVGGVQNGLDSSSTGFKLDMGRVTGAAQKAAELEPDMAKWTPRARPKDAPKQSARYQSDFKALPEDVLEYAVYLGIDPSEDADLLWIAEEALTAGEPDGWAEQMDPNGNLYYFNATTGQSSRQHPLDEYYMHLYLKLKMQRKMEVAGMAIPDEIKSRSTANLTTEDLKRMRAQMAAKMEGEASVQQQSAPVEVASTTTSISQALSMTTPRSTKVMSEKFGISQPDTDVRALLINPAKWAEHPSYIETIVDRDVSTPLLPAFHMYMVLNESYKAFAFSASKRVVAHNTHYAISLDHQDMTNSSEAFCGKLRCNSKGTEFAIYDDSNDPYGLKTGKPRRELGIISYKKKLLGPMQLEVVMPRVRKDGACAQFRPSQPEESMIQLYKAGRTEHMIILRGNANIAPGGVVELAQSSSQAGKIVFQACKRPEGDWSVKYMHPLSCFQAFNIVISLFHNPTTSGLDALPAAESRAPDSGPSSATSTSPGGGTSPSRGPLSGAGIELNAAKPGSIINTASLEGLSHAVYTLTVQGAKVYSGLYNGNIQVWHMDAYVNLPSGSRPEYHTLSGHTSSVYALVVTDRQLISASHDKMVKMWDLNTLRCRHTLKGHNSRVRALALAGKLLFSGSNDKSIKVWNLEMVSQTQSLDSHSSWIRALASERDVLTSASKDNTVKVWDLKSMKCIFTFSTGSEVYSLAVTNNTVYGGCQDHKIRVWNLNTMQKSHMLIGHEGVVRCLFIRNQTLYSGGSDCKVKVWDLKTNDCTTLFGHTSFIRAVAVDELGQTLYSGADDKKIKIWQAR</sequence>
<evidence type="ECO:0000256" key="8">
    <source>
        <dbReference type="PROSITE-ProRule" id="PRU00221"/>
    </source>
</evidence>
<dbReference type="GO" id="GO:0005524">
    <property type="term" value="F:ATP binding"/>
    <property type="evidence" value="ECO:0007669"/>
    <property type="project" value="UniProtKB-KW"/>
</dbReference>
<evidence type="ECO:0000259" key="11">
    <source>
        <dbReference type="PROSITE" id="PS50020"/>
    </source>
</evidence>
<dbReference type="GO" id="GO:0000146">
    <property type="term" value="F:microfilament motor activity"/>
    <property type="evidence" value="ECO:0007669"/>
    <property type="project" value="TreeGrafter"/>
</dbReference>
<dbReference type="GO" id="GO:0007015">
    <property type="term" value="P:actin filament organization"/>
    <property type="evidence" value="ECO:0007669"/>
    <property type="project" value="TreeGrafter"/>
</dbReference>
<keyword evidence="5 9" id="KW-0518">Myosin</keyword>
<evidence type="ECO:0000256" key="9">
    <source>
        <dbReference type="PROSITE-ProRule" id="PRU00782"/>
    </source>
</evidence>
<dbReference type="InterPro" id="IPR036322">
    <property type="entry name" value="WD40_repeat_dom_sf"/>
</dbReference>
<dbReference type="SUPFAM" id="SSF52540">
    <property type="entry name" value="P-loop containing nucleoside triphosphate hydrolases"/>
    <property type="match status" value="1"/>
</dbReference>
<dbReference type="InterPro" id="IPR027417">
    <property type="entry name" value="P-loop_NTPase"/>
</dbReference>
<dbReference type="SMART" id="SM00456">
    <property type="entry name" value="WW"/>
    <property type="match status" value="1"/>
</dbReference>
<evidence type="ECO:0000256" key="5">
    <source>
        <dbReference type="ARBA" id="ARBA00023123"/>
    </source>
</evidence>
<dbReference type="PANTHER" id="PTHR13140">
    <property type="entry name" value="MYOSIN"/>
    <property type="match status" value="1"/>
</dbReference>
<dbReference type="Gene3D" id="1.10.10.820">
    <property type="match status" value="1"/>
</dbReference>
<feature type="region of interest" description="Disordered" evidence="10">
    <location>
        <begin position="1142"/>
        <end position="1178"/>
    </location>
</feature>
<dbReference type="SMART" id="SM00242">
    <property type="entry name" value="MYSc"/>
    <property type="match status" value="1"/>
</dbReference>
<dbReference type="InterPro" id="IPR001202">
    <property type="entry name" value="WW_dom"/>
</dbReference>
<dbReference type="SUPFAM" id="SSF54518">
    <property type="entry name" value="Tubby C-terminal domain-like"/>
    <property type="match status" value="1"/>
</dbReference>
<dbReference type="CDD" id="cd00124">
    <property type="entry name" value="MYSc"/>
    <property type="match status" value="1"/>
</dbReference>
<dbReference type="Pfam" id="PF00397">
    <property type="entry name" value="WW"/>
    <property type="match status" value="1"/>
</dbReference>
<dbReference type="PROSITE" id="PS50294">
    <property type="entry name" value="WD_REPEATS_REGION"/>
    <property type="match status" value="4"/>
</dbReference>
<dbReference type="Gene3D" id="1.20.58.530">
    <property type="match status" value="1"/>
</dbReference>
<proteinExistence type="inferred from homology"/>
<dbReference type="GO" id="GO:0016020">
    <property type="term" value="C:membrane"/>
    <property type="evidence" value="ECO:0007669"/>
    <property type="project" value="TreeGrafter"/>
</dbReference>
<evidence type="ECO:0000259" key="12">
    <source>
        <dbReference type="PROSITE" id="PS51456"/>
    </source>
</evidence>
<feature type="repeat" description="WD" evidence="8">
    <location>
        <begin position="1323"/>
        <end position="1362"/>
    </location>
</feature>
<dbReference type="InterPro" id="IPR025659">
    <property type="entry name" value="Tubby-like_C"/>
</dbReference>
<protein>
    <submittedName>
        <fullName evidence="13">Uncharacterized protein</fullName>
    </submittedName>
</protein>
<feature type="domain" description="Myosin motor" evidence="12">
    <location>
        <begin position="1"/>
        <end position="541"/>
    </location>
</feature>
<dbReference type="Gene3D" id="3.30.1470.10">
    <property type="entry name" value="Photosystem I PsaD, reaction center subunit II"/>
    <property type="match status" value="1"/>
</dbReference>
<dbReference type="PANTHER" id="PTHR13140:SF706">
    <property type="entry name" value="DILUTE CLASS UNCONVENTIONAL MYOSIN, ISOFORM C"/>
    <property type="match status" value="1"/>
</dbReference>
<dbReference type="CDD" id="cd00201">
    <property type="entry name" value="WW"/>
    <property type="match status" value="1"/>
</dbReference>
<dbReference type="GO" id="GO:0005737">
    <property type="term" value="C:cytoplasm"/>
    <property type="evidence" value="ECO:0007669"/>
    <property type="project" value="TreeGrafter"/>
</dbReference>
<keyword evidence="7 9" id="KW-0009">Actin-binding</keyword>
<feature type="repeat" description="WD" evidence="8">
    <location>
        <begin position="1441"/>
        <end position="1475"/>
    </location>
</feature>
<feature type="repeat" description="WD" evidence="8">
    <location>
        <begin position="1243"/>
        <end position="1282"/>
    </location>
</feature>
<accession>A0A7S3C6E0</accession>
<keyword evidence="3" id="KW-0547">Nucleotide-binding</keyword>
<comment type="caution">
    <text evidence="9">Lacks conserved residue(s) required for the propagation of feature annotation.</text>
</comment>
<keyword evidence="6" id="KW-0505">Motor protein</keyword>
<dbReference type="SUPFAM" id="SSF51045">
    <property type="entry name" value="WW domain"/>
    <property type="match status" value="1"/>
</dbReference>
<evidence type="ECO:0000256" key="7">
    <source>
        <dbReference type="ARBA" id="ARBA00023203"/>
    </source>
</evidence>
<dbReference type="InterPro" id="IPR001680">
    <property type="entry name" value="WD40_rpt"/>
</dbReference>
<dbReference type="Gene3D" id="2.130.10.10">
    <property type="entry name" value="YVTN repeat-like/Quinoprotein amine dehydrogenase"/>
    <property type="match status" value="2"/>
</dbReference>
<dbReference type="PRINTS" id="PR00193">
    <property type="entry name" value="MYOSINHEAVY"/>
</dbReference>
<evidence type="ECO:0000256" key="3">
    <source>
        <dbReference type="ARBA" id="ARBA00022741"/>
    </source>
</evidence>
<dbReference type="GO" id="GO:0051015">
    <property type="term" value="F:actin filament binding"/>
    <property type="evidence" value="ECO:0007669"/>
    <property type="project" value="TreeGrafter"/>
</dbReference>
<feature type="repeat" description="WD" evidence="8">
    <location>
        <begin position="1283"/>
        <end position="1322"/>
    </location>
</feature>
<keyword evidence="4" id="KW-0067">ATP-binding</keyword>
<dbReference type="Pfam" id="PF01167">
    <property type="entry name" value="Tub"/>
    <property type="match status" value="1"/>
</dbReference>
<dbReference type="Gene3D" id="1.20.5.4820">
    <property type="match status" value="1"/>
</dbReference>
<gene>
    <name evidence="13" type="ORF">HERI1096_LOCUS40589</name>
</gene>
<dbReference type="GO" id="GO:0016459">
    <property type="term" value="C:myosin complex"/>
    <property type="evidence" value="ECO:0007669"/>
    <property type="project" value="UniProtKB-KW"/>
</dbReference>
<evidence type="ECO:0000256" key="10">
    <source>
        <dbReference type="SAM" id="MobiDB-lite"/>
    </source>
</evidence>